<organism evidence="1">
    <name type="scientific">human gut metagenome</name>
    <dbReference type="NCBI Taxonomy" id="408170"/>
    <lineage>
        <taxon>unclassified sequences</taxon>
        <taxon>metagenomes</taxon>
        <taxon>organismal metagenomes</taxon>
    </lineage>
</organism>
<name>K1UCS8_9ZZZZ</name>
<accession>K1UCS8</accession>
<protein>
    <submittedName>
        <fullName evidence="1">Uncharacterized protein</fullName>
    </submittedName>
</protein>
<dbReference type="AlphaFoldDB" id="K1UCS8"/>
<reference evidence="1" key="1">
    <citation type="journal article" date="2013" name="Environ. Microbiol.">
        <title>Microbiota from the distal guts of lean and obese adolescents exhibit partial functional redundancy besides clear differences in community structure.</title>
        <authorList>
            <person name="Ferrer M."/>
            <person name="Ruiz A."/>
            <person name="Lanza F."/>
            <person name="Haange S.B."/>
            <person name="Oberbach A."/>
            <person name="Till H."/>
            <person name="Bargiela R."/>
            <person name="Campoy C."/>
            <person name="Segura M.T."/>
            <person name="Richter M."/>
            <person name="von Bergen M."/>
            <person name="Seifert J."/>
            <person name="Suarez A."/>
        </authorList>
    </citation>
    <scope>NUCLEOTIDE SEQUENCE</scope>
</reference>
<proteinExistence type="predicted"/>
<sequence length="45" mass="4866">RENSSYSLIRLNMDEAVVPESFGERAIGIGGDMAKAITDIRGLVL</sequence>
<evidence type="ECO:0000313" key="1">
    <source>
        <dbReference type="EMBL" id="EKC69331.1"/>
    </source>
</evidence>
<dbReference type="EMBL" id="AJWZ01003033">
    <property type="protein sequence ID" value="EKC69331.1"/>
    <property type="molecule type" value="Genomic_DNA"/>
</dbReference>
<feature type="non-terminal residue" evidence="1">
    <location>
        <position position="1"/>
    </location>
</feature>
<gene>
    <name evidence="1" type="ORF">OBE_04466</name>
</gene>
<comment type="caution">
    <text evidence="1">The sequence shown here is derived from an EMBL/GenBank/DDBJ whole genome shotgun (WGS) entry which is preliminary data.</text>
</comment>